<evidence type="ECO:0000313" key="1">
    <source>
        <dbReference type="EMBL" id="GBL87209.1"/>
    </source>
</evidence>
<sequence>MFSRCILHPPLQKASSAFRLQFIFLRRQIPSKSLLRKPIPKKVKRQAHNKAHCVTRQILTPQSTTKAAALEFSPPFETQGWSLFLGP</sequence>
<accession>A0A4Y2B704</accession>
<dbReference type="EMBL" id="BGPR01000052">
    <property type="protein sequence ID" value="GBL87209.1"/>
    <property type="molecule type" value="Genomic_DNA"/>
</dbReference>
<dbReference type="Proteomes" id="UP000499080">
    <property type="component" value="Unassembled WGS sequence"/>
</dbReference>
<name>A0A4Y2B704_ARAVE</name>
<evidence type="ECO:0000313" key="2">
    <source>
        <dbReference type="Proteomes" id="UP000499080"/>
    </source>
</evidence>
<dbReference type="AlphaFoldDB" id="A0A4Y2B704"/>
<protein>
    <submittedName>
        <fullName evidence="1">Uncharacterized protein</fullName>
    </submittedName>
</protein>
<keyword evidence="2" id="KW-1185">Reference proteome</keyword>
<organism evidence="1 2">
    <name type="scientific">Araneus ventricosus</name>
    <name type="common">Orbweaver spider</name>
    <name type="synonym">Epeira ventricosa</name>
    <dbReference type="NCBI Taxonomy" id="182803"/>
    <lineage>
        <taxon>Eukaryota</taxon>
        <taxon>Metazoa</taxon>
        <taxon>Ecdysozoa</taxon>
        <taxon>Arthropoda</taxon>
        <taxon>Chelicerata</taxon>
        <taxon>Arachnida</taxon>
        <taxon>Araneae</taxon>
        <taxon>Araneomorphae</taxon>
        <taxon>Entelegynae</taxon>
        <taxon>Araneoidea</taxon>
        <taxon>Araneidae</taxon>
        <taxon>Araneus</taxon>
    </lineage>
</organism>
<proteinExistence type="predicted"/>
<gene>
    <name evidence="1" type="ORF">AVEN_270494_1</name>
</gene>
<comment type="caution">
    <text evidence="1">The sequence shown here is derived from an EMBL/GenBank/DDBJ whole genome shotgun (WGS) entry which is preliminary data.</text>
</comment>
<reference evidence="1 2" key="1">
    <citation type="journal article" date="2019" name="Sci. Rep.">
        <title>Orb-weaving spider Araneus ventricosus genome elucidates the spidroin gene catalogue.</title>
        <authorList>
            <person name="Kono N."/>
            <person name="Nakamura H."/>
            <person name="Ohtoshi R."/>
            <person name="Moran D.A.P."/>
            <person name="Shinohara A."/>
            <person name="Yoshida Y."/>
            <person name="Fujiwara M."/>
            <person name="Mori M."/>
            <person name="Tomita M."/>
            <person name="Arakawa K."/>
        </authorList>
    </citation>
    <scope>NUCLEOTIDE SEQUENCE [LARGE SCALE GENOMIC DNA]</scope>
</reference>